<keyword evidence="3" id="KW-0255">Endonuclease</keyword>
<gene>
    <name evidence="9" type="ORF">Thimo_0754</name>
</gene>
<dbReference type="Pfam" id="PF03755">
    <property type="entry name" value="YicC-like_N"/>
    <property type="match status" value="1"/>
</dbReference>
<sequence length="288" mass="32589">MIKSMTAFSREVYRGETGELTWEVRSVNHRFLEPAIRLPEDLRRLEPAVRERLSARLQRGKVDCQLRYVASPGALGSLQVNHHLLAQVVAAANEVGEVVGAPATPLAYDLLRWPGVLQEEGQDLDVVMTQAMALLEATIDGLVAAREREGARLGEALRERCDRLEVQVAEVRRRLPEILAQARQRLLDRLAEVRTELDPSRLEQEMALLAQRLDVAEEMDRLVAHVAEIRDQLTRRGPLGRRLDFLMQELNREANTLGSKSADVETTRAAVEMKVLIEQMREQVQNLE</sequence>
<evidence type="ECO:0000256" key="5">
    <source>
        <dbReference type="ARBA" id="ARBA00035648"/>
    </source>
</evidence>
<comment type="similarity">
    <text evidence="5">Belongs to the YicC/YloC family.</text>
</comment>
<dbReference type="GO" id="GO:0004521">
    <property type="term" value="F:RNA endonuclease activity"/>
    <property type="evidence" value="ECO:0007669"/>
    <property type="project" value="InterPro"/>
</dbReference>
<dbReference type="Pfam" id="PF08340">
    <property type="entry name" value="YicC-like_C"/>
    <property type="match status" value="1"/>
</dbReference>
<dbReference type="PANTHER" id="PTHR30636">
    <property type="entry name" value="UPF0701 PROTEIN YICC"/>
    <property type="match status" value="1"/>
</dbReference>
<dbReference type="Proteomes" id="UP000010816">
    <property type="component" value="Chromosome"/>
</dbReference>
<evidence type="ECO:0000256" key="3">
    <source>
        <dbReference type="ARBA" id="ARBA00022759"/>
    </source>
</evidence>
<feature type="domain" description="Endoribonuclease YicC-like C-terminal" evidence="8">
    <location>
        <begin position="172"/>
        <end position="288"/>
    </location>
</feature>
<protein>
    <submittedName>
        <fullName evidence="9">TIGR00255 family protein</fullName>
    </submittedName>
</protein>
<evidence type="ECO:0000313" key="9">
    <source>
        <dbReference type="EMBL" id="AGA89593.1"/>
    </source>
</evidence>
<reference evidence="9 10" key="1">
    <citation type="submission" date="2011-09" db="EMBL/GenBank/DDBJ databases">
        <title>Complete sequence of chromosome of Thioflavicoccus mobilis 8321.</title>
        <authorList>
            <consortium name="US DOE Joint Genome Institute"/>
            <person name="Lucas S."/>
            <person name="Han J."/>
            <person name="Lapidus A."/>
            <person name="Cheng J.-F."/>
            <person name="Goodwin L."/>
            <person name="Pitluck S."/>
            <person name="Peters L."/>
            <person name="Ovchinnikova G."/>
            <person name="Lu M."/>
            <person name="Detter J.C."/>
            <person name="Han C."/>
            <person name="Tapia R."/>
            <person name="Land M."/>
            <person name="Hauser L."/>
            <person name="Kyrpides N."/>
            <person name="Ivanova N."/>
            <person name="Pagani I."/>
            <person name="Vogl K."/>
            <person name="Liu Z."/>
            <person name="Imhoff J."/>
            <person name="Thiel V."/>
            <person name="Frigaard N.-U."/>
            <person name="Bryant D."/>
            <person name="Woyke T."/>
        </authorList>
    </citation>
    <scope>NUCLEOTIDE SEQUENCE [LARGE SCALE GENOMIC DNA]</scope>
    <source>
        <strain evidence="9 10">8321</strain>
    </source>
</reference>
<keyword evidence="6" id="KW-0175">Coiled coil</keyword>
<evidence type="ECO:0000256" key="1">
    <source>
        <dbReference type="ARBA" id="ARBA00001968"/>
    </source>
</evidence>
<evidence type="ECO:0000259" key="7">
    <source>
        <dbReference type="Pfam" id="PF03755"/>
    </source>
</evidence>
<dbReference type="STRING" id="765912.Thimo_0754"/>
<feature type="coiled-coil region" evidence="6">
    <location>
        <begin position="154"/>
        <end position="181"/>
    </location>
</feature>
<dbReference type="HOGENOM" id="CLU_076609_0_0_6"/>
<name>L0GS70_9GAMM</name>
<keyword evidence="4" id="KW-0378">Hydrolase</keyword>
<dbReference type="EMBL" id="CP003051">
    <property type="protein sequence ID" value="AGA89593.1"/>
    <property type="molecule type" value="Genomic_DNA"/>
</dbReference>
<organism evidence="9 10">
    <name type="scientific">Thioflavicoccus mobilis 8321</name>
    <dbReference type="NCBI Taxonomy" id="765912"/>
    <lineage>
        <taxon>Bacteria</taxon>
        <taxon>Pseudomonadati</taxon>
        <taxon>Pseudomonadota</taxon>
        <taxon>Gammaproteobacteria</taxon>
        <taxon>Chromatiales</taxon>
        <taxon>Chromatiaceae</taxon>
        <taxon>Thioflavicoccus</taxon>
    </lineage>
</organism>
<dbReference type="KEGG" id="tmb:Thimo_0754"/>
<dbReference type="InterPro" id="IPR013527">
    <property type="entry name" value="YicC-like_N"/>
</dbReference>
<accession>L0GS70</accession>
<proteinExistence type="inferred from homology"/>
<evidence type="ECO:0000256" key="2">
    <source>
        <dbReference type="ARBA" id="ARBA00022722"/>
    </source>
</evidence>
<dbReference type="RefSeq" id="WP_015279740.1">
    <property type="nucleotide sequence ID" value="NC_019940.1"/>
</dbReference>
<dbReference type="PATRIC" id="fig|765912.4.peg.741"/>
<comment type="cofactor">
    <cofactor evidence="1">
        <name>a divalent metal cation</name>
        <dbReference type="ChEBI" id="CHEBI:60240"/>
    </cofactor>
</comment>
<dbReference type="GO" id="GO:0016787">
    <property type="term" value="F:hydrolase activity"/>
    <property type="evidence" value="ECO:0007669"/>
    <property type="project" value="UniProtKB-KW"/>
</dbReference>
<dbReference type="OrthoDB" id="9771229at2"/>
<dbReference type="eggNOG" id="COG1561">
    <property type="taxonomic scope" value="Bacteria"/>
</dbReference>
<evidence type="ECO:0000313" key="10">
    <source>
        <dbReference type="Proteomes" id="UP000010816"/>
    </source>
</evidence>
<evidence type="ECO:0000256" key="4">
    <source>
        <dbReference type="ARBA" id="ARBA00022801"/>
    </source>
</evidence>
<dbReference type="PANTHER" id="PTHR30636:SF3">
    <property type="entry name" value="UPF0701 PROTEIN YICC"/>
    <property type="match status" value="1"/>
</dbReference>
<dbReference type="AlphaFoldDB" id="L0GS70"/>
<dbReference type="InterPro" id="IPR013551">
    <property type="entry name" value="YicC-like_C"/>
</dbReference>
<feature type="domain" description="Endoribonuclease YicC-like N-terminal" evidence="7">
    <location>
        <begin position="2"/>
        <end position="154"/>
    </location>
</feature>
<keyword evidence="10" id="KW-1185">Reference proteome</keyword>
<dbReference type="InterPro" id="IPR005229">
    <property type="entry name" value="YicC/YloC-like"/>
</dbReference>
<dbReference type="NCBIfam" id="TIGR00255">
    <property type="entry name" value="YicC/YloC family endoribonuclease"/>
    <property type="match status" value="1"/>
</dbReference>
<evidence type="ECO:0000256" key="6">
    <source>
        <dbReference type="SAM" id="Coils"/>
    </source>
</evidence>
<keyword evidence="2" id="KW-0540">Nuclease</keyword>
<evidence type="ECO:0000259" key="8">
    <source>
        <dbReference type="Pfam" id="PF08340"/>
    </source>
</evidence>